<dbReference type="GO" id="GO:0005576">
    <property type="term" value="C:extracellular region"/>
    <property type="evidence" value="ECO:0007669"/>
    <property type="project" value="UniProtKB-SubCell"/>
</dbReference>
<evidence type="ECO:0000256" key="2">
    <source>
        <dbReference type="ARBA" id="ARBA00004613"/>
    </source>
</evidence>
<dbReference type="PANTHER" id="PTHR37928:SF2">
    <property type="entry name" value="GPI ANCHORED CFEM DOMAIN PROTEIN (AFU_ORTHOLOGUE AFUA_6G10580)"/>
    <property type="match status" value="1"/>
</dbReference>
<comment type="similarity">
    <text evidence="3">Belongs to the RBT5 family.</text>
</comment>
<reference evidence="19 20" key="2">
    <citation type="journal article" date="2014" name="J. Gen. Appl. Microbiol.">
        <title>The early diverging ascomycetous budding yeast Saitoella complicata has three histone deacetylases belonging to the Clr6, Hos2, and Rpd3 lineages.</title>
        <authorList>
            <person name="Nishida H."/>
            <person name="Matsumoto T."/>
            <person name="Kondo S."/>
            <person name="Hamamoto M."/>
            <person name="Yoshikawa H."/>
        </authorList>
    </citation>
    <scope>NUCLEOTIDE SEQUENCE [LARGE SCALE GENOMIC DNA]</scope>
    <source>
        <strain evidence="19 20">NRRL Y-17804</strain>
    </source>
</reference>
<keyword evidence="4" id="KW-1003">Cell membrane</keyword>
<dbReference type="Pfam" id="PF05730">
    <property type="entry name" value="CFEM"/>
    <property type="match status" value="1"/>
</dbReference>
<feature type="binding site" description="axial binding residue" evidence="15">
    <location>
        <position position="51"/>
    </location>
    <ligand>
        <name>heme</name>
        <dbReference type="ChEBI" id="CHEBI:30413"/>
    </ligand>
    <ligandPart>
        <name>Fe</name>
        <dbReference type="ChEBI" id="CHEBI:18248"/>
    </ligandPart>
</feature>
<evidence type="ECO:0000256" key="17">
    <source>
        <dbReference type="SAM" id="SignalP"/>
    </source>
</evidence>
<dbReference type="AlphaFoldDB" id="A0A0E9NL49"/>
<evidence type="ECO:0000256" key="4">
    <source>
        <dbReference type="ARBA" id="ARBA00022475"/>
    </source>
</evidence>
<dbReference type="PROSITE" id="PS52012">
    <property type="entry name" value="CFEM"/>
    <property type="match status" value="1"/>
</dbReference>
<feature type="compositionally biased region" description="Low complexity" evidence="16">
    <location>
        <begin position="110"/>
        <end position="140"/>
    </location>
</feature>
<dbReference type="OMA" id="GMVWASM"/>
<evidence type="ECO:0000256" key="16">
    <source>
        <dbReference type="SAM" id="MobiDB-lite"/>
    </source>
</evidence>
<dbReference type="InterPro" id="IPR008427">
    <property type="entry name" value="Extracellular_membr_CFEM_dom"/>
</dbReference>
<keyword evidence="5" id="KW-0964">Secreted</keyword>
<reference evidence="19 20" key="1">
    <citation type="journal article" date="2011" name="J. Gen. Appl. Microbiol.">
        <title>Draft genome sequencing of the enigmatic yeast Saitoella complicata.</title>
        <authorList>
            <person name="Nishida H."/>
            <person name="Hamamoto M."/>
            <person name="Sugiyama J."/>
        </authorList>
    </citation>
    <scope>NUCLEOTIDE SEQUENCE [LARGE SCALE GENOMIC DNA]</scope>
    <source>
        <strain evidence="19 20">NRRL Y-17804</strain>
    </source>
</reference>
<sequence length="167" mass="16472">MLIFNMLFSVLFTACLYMASIASAQSTDSIPACAVSCLTSLATSSGCSLTDFNCLCSSTSFVDSLTTCVTGACSATDQQTTFAYAENLCSSVGVTLPSLSALQASASAASSTGTSPATTSSTATSTSSSTTSAPTATVSAHSGGDERFAVRYGVIGVAGLVGGVALL</sequence>
<protein>
    <recommendedName>
        <fullName evidence="18">CFEM domain-containing protein</fullName>
    </recommendedName>
</protein>
<dbReference type="GO" id="GO:0098552">
    <property type="term" value="C:side of membrane"/>
    <property type="evidence" value="ECO:0007669"/>
    <property type="project" value="UniProtKB-KW"/>
</dbReference>
<feature type="chain" id="PRO_5002430566" description="CFEM domain-containing protein" evidence="17">
    <location>
        <begin position="25"/>
        <end position="167"/>
    </location>
</feature>
<feature type="disulfide bond" evidence="15">
    <location>
        <begin position="37"/>
        <end position="68"/>
    </location>
</feature>
<feature type="domain" description="CFEM" evidence="18">
    <location>
        <begin position="5"/>
        <end position="116"/>
    </location>
</feature>
<evidence type="ECO:0000256" key="3">
    <source>
        <dbReference type="ARBA" id="ARBA00010031"/>
    </source>
</evidence>
<evidence type="ECO:0000256" key="6">
    <source>
        <dbReference type="ARBA" id="ARBA00022617"/>
    </source>
</evidence>
<dbReference type="PANTHER" id="PTHR37928">
    <property type="entry name" value="CFEM DOMAIN PROTEIN (AFU_ORTHOLOGUE AFUA_6G14090)"/>
    <property type="match status" value="1"/>
</dbReference>
<reference evidence="19 20" key="3">
    <citation type="journal article" date="2015" name="Genome Announc.">
        <title>Draft Genome Sequence of the Archiascomycetous Yeast Saitoella complicata.</title>
        <authorList>
            <person name="Yamauchi K."/>
            <person name="Kondo S."/>
            <person name="Hamamoto M."/>
            <person name="Takahashi Y."/>
            <person name="Ogura Y."/>
            <person name="Hayashi T."/>
            <person name="Nishida H."/>
        </authorList>
    </citation>
    <scope>NUCLEOTIDE SEQUENCE [LARGE SCALE GENOMIC DNA]</scope>
    <source>
        <strain evidence="19 20">NRRL Y-17804</strain>
    </source>
</reference>
<evidence type="ECO:0000256" key="9">
    <source>
        <dbReference type="ARBA" id="ARBA00022729"/>
    </source>
</evidence>
<evidence type="ECO:0000256" key="10">
    <source>
        <dbReference type="ARBA" id="ARBA00023004"/>
    </source>
</evidence>
<dbReference type="GO" id="GO:0005886">
    <property type="term" value="C:plasma membrane"/>
    <property type="evidence" value="ECO:0007669"/>
    <property type="project" value="UniProtKB-SubCell"/>
</dbReference>
<evidence type="ECO:0000256" key="14">
    <source>
        <dbReference type="ARBA" id="ARBA00023288"/>
    </source>
</evidence>
<comment type="subcellular location">
    <subcellularLocation>
        <location evidence="1">Cell membrane</location>
        <topology evidence="1">Lipid-anchor</topology>
        <topology evidence="1">GPI-anchor</topology>
    </subcellularLocation>
    <subcellularLocation>
        <location evidence="2">Secreted</location>
    </subcellularLocation>
</comment>
<feature type="disulfide bond" evidence="15">
    <location>
        <begin position="56"/>
        <end position="89"/>
    </location>
</feature>
<evidence type="ECO:0000256" key="11">
    <source>
        <dbReference type="ARBA" id="ARBA00023136"/>
    </source>
</evidence>
<feature type="signal peptide" evidence="17">
    <location>
        <begin position="1"/>
        <end position="24"/>
    </location>
</feature>
<evidence type="ECO:0000256" key="13">
    <source>
        <dbReference type="ARBA" id="ARBA00023180"/>
    </source>
</evidence>
<dbReference type="EMBL" id="BACD03000032">
    <property type="protein sequence ID" value="GAO50396.1"/>
    <property type="molecule type" value="Genomic_DNA"/>
</dbReference>
<proteinExistence type="inferred from homology"/>
<keyword evidence="9 17" id="KW-0732">Signal</keyword>
<gene>
    <name evidence="19" type="ORF">G7K_4522-t1</name>
</gene>
<keyword evidence="6 15" id="KW-0349">Heme</keyword>
<evidence type="ECO:0000256" key="15">
    <source>
        <dbReference type="PROSITE-ProRule" id="PRU01356"/>
    </source>
</evidence>
<dbReference type="GO" id="GO:0046872">
    <property type="term" value="F:metal ion binding"/>
    <property type="evidence" value="ECO:0007669"/>
    <property type="project" value="UniProtKB-UniRule"/>
</dbReference>
<evidence type="ECO:0000256" key="5">
    <source>
        <dbReference type="ARBA" id="ARBA00022525"/>
    </source>
</evidence>
<dbReference type="Proteomes" id="UP000033140">
    <property type="component" value="Unassembled WGS sequence"/>
</dbReference>
<keyword evidence="20" id="KW-1185">Reference proteome</keyword>
<feature type="disulfide bond" evidence="15">
    <location>
        <begin position="47"/>
        <end position="54"/>
    </location>
</feature>
<dbReference type="STRING" id="698492.A0A0E9NL49"/>
<keyword evidence="11" id="KW-0472">Membrane</keyword>
<feature type="disulfide bond" evidence="15">
    <location>
        <begin position="33"/>
        <end position="73"/>
    </location>
</feature>
<keyword evidence="10 15" id="KW-0408">Iron</keyword>
<keyword evidence="7" id="KW-0336">GPI-anchor</keyword>
<dbReference type="SMART" id="SM00747">
    <property type="entry name" value="CFEM"/>
    <property type="match status" value="1"/>
</dbReference>
<keyword evidence="14" id="KW-0449">Lipoprotein</keyword>
<evidence type="ECO:0000256" key="7">
    <source>
        <dbReference type="ARBA" id="ARBA00022622"/>
    </source>
</evidence>
<evidence type="ECO:0000256" key="12">
    <source>
        <dbReference type="ARBA" id="ARBA00023157"/>
    </source>
</evidence>
<keyword evidence="12 15" id="KW-1015">Disulfide bond</keyword>
<dbReference type="InterPro" id="IPR051735">
    <property type="entry name" value="CFEM_domain"/>
</dbReference>
<keyword evidence="13" id="KW-0325">Glycoprotein</keyword>
<feature type="region of interest" description="Disordered" evidence="16">
    <location>
        <begin position="110"/>
        <end position="141"/>
    </location>
</feature>
<evidence type="ECO:0000256" key="8">
    <source>
        <dbReference type="ARBA" id="ARBA00022723"/>
    </source>
</evidence>
<evidence type="ECO:0000313" key="19">
    <source>
        <dbReference type="EMBL" id="GAO50396.1"/>
    </source>
</evidence>
<name>A0A0E9NL49_SAICN</name>
<evidence type="ECO:0000259" key="18">
    <source>
        <dbReference type="PROSITE" id="PS52012"/>
    </source>
</evidence>
<organism evidence="19 20">
    <name type="scientific">Saitoella complicata (strain BCRC 22490 / CBS 7301 / JCM 7358 / NBRC 10748 / NRRL Y-17804)</name>
    <dbReference type="NCBI Taxonomy" id="698492"/>
    <lineage>
        <taxon>Eukaryota</taxon>
        <taxon>Fungi</taxon>
        <taxon>Dikarya</taxon>
        <taxon>Ascomycota</taxon>
        <taxon>Taphrinomycotina</taxon>
        <taxon>Taphrinomycotina incertae sedis</taxon>
        <taxon>Saitoella</taxon>
    </lineage>
</organism>
<comment type="caution">
    <text evidence="19">The sequence shown here is derived from an EMBL/GenBank/DDBJ whole genome shotgun (WGS) entry which is preliminary data.</text>
</comment>
<evidence type="ECO:0000313" key="20">
    <source>
        <dbReference type="Proteomes" id="UP000033140"/>
    </source>
</evidence>
<accession>A0A0E9NL49</accession>
<evidence type="ECO:0000256" key="1">
    <source>
        <dbReference type="ARBA" id="ARBA00004609"/>
    </source>
</evidence>
<keyword evidence="8 15" id="KW-0479">Metal-binding</keyword>